<gene>
    <name evidence="4" type="ordered locus">KQS_01575</name>
</gene>
<protein>
    <submittedName>
        <fullName evidence="4">Probable polysaccharide deacetylase</fullName>
        <ecNumber evidence="4">3.5.1.-</ecNumber>
    </submittedName>
</protein>
<dbReference type="GO" id="GO:0016810">
    <property type="term" value="F:hydrolase activity, acting on carbon-nitrogen (but not peptide) bonds"/>
    <property type="evidence" value="ECO:0007669"/>
    <property type="project" value="InterPro"/>
</dbReference>
<reference evidence="4 5" key="1">
    <citation type="journal article" date="2012" name="J. Bacteriol.">
        <title>Complete Genome Sequence of Flavobacterium indicum GPSTA100-9T, Isolated from Warm Spring Water.</title>
        <authorList>
            <person name="Barbier P."/>
            <person name="Houel A."/>
            <person name="Loux V."/>
            <person name="Poulain J."/>
            <person name="Bernardet J.F."/>
            <person name="Touchon M."/>
            <person name="Duchaud E."/>
        </authorList>
    </citation>
    <scope>NUCLEOTIDE SEQUENCE [LARGE SCALE GENOMIC DNA]</scope>
    <source>
        <strain evidence="5">DSM 17447 / CIP 109464 / GPTSA100-9</strain>
    </source>
</reference>
<sequence>MIKVPKYIQRLFKHQIWNIKNDENAVYLTFDDGPIPYVTEEILKILEQEKVKATFFCIGDNIKKHPDIFLKIIQAKHAIGNHTFNHLKGWNTKLQEYVSNVDLCQQELEQLNINSRLFRPPYGKISIKQSRFLRKKGYKIIMWDVLSKDYDCKINAQKCFDNVVKNTSSGSIIVFHDSLKAQQNVLKSLPKVIQALKAKGFTFKKLS</sequence>
<dbReference type="Proteomes" id="UP000007599">
    <property type="component" value="Chromosome I"/>
</dbReference>
<dbReference type="GO" id="GO:0016020">
    <property type="term" value="C:membrane"/>
    <property type="evidence" value="ECO:0007669"/>
    <property type="project" value="TreeGrafter"/>
</dbReference>
<dbReference type="AlphaFoldDB" id="H8XP41"/>
<dbReference type="eggNOG" id="COG0726">
    <property type="taxonomic scope" value="Bacteria"/>
</dbReference>
<evidence type="ECO:0000259" key="3">
    <source>
        <dbReference type="PROSITE" id="PS51677"/>
    </source>
</evidence>
<accession>H8XP41</accession>
<evidence type="ECO:0000256" key="1">
    <source>
        <dbReference type="ARBA" id="ARBA00022723"/>
    </source>
</evidence>
<evidence type="ECO:0000313" key="5">
    <source>
        <dbReference type="Proteomes" id="UP000007599"/>
    </source>
</evidence>
<keyword evidence="2 4" id="KW-0378">Hydrolase</keyword>
<dbReference type="Gene3D" id="3.20.20.370">
    <property type="entry name" value="Glycoside hydrolase/deacetylase"/>
    <property type="match status" value="1"/>
</dbReference>
<dbReference type="InterPro" id="IPR011330">
    <property type="entry name" value="Glyco_hydro/deAcase_b/a-brl"/>
</dbReference>
<dbReference type="InterPro" id="IPR050248">
    <property type="entry name" value="Polysacc_deacetylase_ArnD"/>
</dbReference>
<dbReference type="PROSITE" id="PS51677">
    <property type="entry name" value="NODB"/>
    <property type="match status" value="1"/>
</dbReference>
<reference evidence="5" key="2">
    <citation type="submission" date="2012-03" db="EMBL/GenBank/DDBJ databases">
        <title>Complete genome sequence of Flavobacterium indicum GPTSA100-9T, isolated from warm spring water.</title>
        <authorList>
            <person name="Barbier P."/>
            <person name="Houel A."/>
            <person name="Loux V."/>
            <person name="Poulain J."/>
            <person name="Bernardet J.-F."/>
            <person name="Touchon M."/>
            <person name="Duchaud E."/>
        </authorList>
    </citation>
    <scope>NUCLEOTIDE SEQUENCE [LARGE SCALE GENOMIC DNA]</scope>
    <source>
        <strain evidence="5">DSM 17447 / CIP 109464 / GPTSA100-9</strain>
    </source>
</reference>
<dbReference type="EMBL" id="HE774682">
    <property type="protein sequence ID" value="CCG52308.1"/>
    <property type="molecule type" value="Genomic_DNA"/>
</dbReference>
<keyword evidence="5" id="KW-1185">Reference proteome</keyword>
<evidence type="ECO:0000256" key="2">
    <source>
        <dbReference type="ARBA" id="ARBA00022801"/>
    </source>
</evidence>
<dbReference type="GO" id="GO:0005975">
    <property type="term" value="P:carbohydrate metabolic process"/>
    <property type="evidence" value="ECO:0007669"/>
    <property type="project" value="InterPro"/>
</dbReference>
<dbReference type="PANTHER" id="PTHR10587">
    <property type="entry name" value="GLYCOSYL TRANSFERASE-RELATED"/>
    <property type="match status" value="1"/>
</dbReference>
<dbReference type="CDD" id="cd10917">
    <property type="entry name" value="CE4_NodB_like_6s_7s"/>
    <property type="match status" value="1"/>
</dbReference>
<organism evidence="4 5">
    <name type="scientific">Flavobacterium indicum (strain DSM 17447 / CIP 109464 / GPTSA100-9)</name>
    <dbReference type="NCBI Taxonomy" id="1094466"/>
    <lineage>
        <taxon>Bacteria</taxon>
        <taxon>Pseudomonadati</taxon>
        <taxon>Bacteroidota</taxon>
        <taxon>Flavobacteriia</taxon>
        <taxon>Flavobacteriales</taxon>
        <taxon>Flavobacteriaceae</taxon>
        <taxon>Flavobacterium</taxon>
    </lineage>
</organism>
<dbReference type="PANTHER" id="PTHR10587:SF133">
    <property type="entry name" value="CHITIN DEACETYLASE 1-RELATED"/>
    <property type="match status" value="1"/>
</dbReference>
<dbReference type="EC" id="3.5.1.-" evidence="4"/>
<dbReference type="Pfam" id="PF01522">
    <property type="entry name" value="Polysacc_deac_1"/>
    <property type="match status" value="1"/>
</dbReference>
<dbReference type="OrthoDB" id="9812065at2"/>
<dbReference type="RefSeq" id="WP_014387452.1">
    <property type="nucleotide sequence ID" value="NC_017025.1"/>
</dbReference>
<dbReference type="InterPro" id="IPR002509">
    <property type="entry name" value="NODB_dom"/>
</dbReference>
<name>H8XP41_FLAIG</name>
<dbReference type="KEGG" id="fin:KQS_01575"/>
<dbReference type="HOGENOM" id="CLU_021264_0_3_10"/>
<feature type="domain" description="NodB homology" evidence="3">
    <location>
        <begin position="24"/>
        <end position="204"/>
    </location>
</feature>
<keyword evidence="1" id="KW-0479">Metal-binding</keyword>
<dbReference type="PATRIC" id="fig|1094466.5.peg.310"/>
<dbReference type="SUPFAM" id="SSF88713">
    <property type="entry name" value="Glycoside hydrolase/deacetylase"/>
    <property type="match status" value="1"/>
</dbReference>
<dbReference type="GO" id="GO:0046872">
    <property type="term" value="F:metal ion binding"/>
    <property type="evidence" value="ECO:0007669"/>
    <property type="project" value="UniProtKB-KW"/>
</dbReference>
<dbReference type="STRING" id="1094466.KQS_01575"/>
<proteinExistence type="predicted"/>
<evidence type="ECO:0000313" key="4">
    <source>
        <dbReference type="EMBL" id="CCG52308.1"/>
    </source>
</evidence>